<dbReference type="PANTHER" id="PTHR30258">
    <property type="entry name" value="TYPE II SECRETION SYSTEM PROTEIN GSPE-RELATED"/>
    <property type="match status" value="1"/>
</dbReference>
<dbReference type="Proteomes" id="UP001281656">
    <property type="component" value="Unassembled WGS sequence"/>
</dbReference>
<dbReference type="Gene3D" id="3.30.300.160">
    <property type="entry name" value="Type II secretion system, protein E, N-terminal domain"/>
    <property type="match status" value="1"/>
</dbReference>
<dbReference type="SUPFAM" id="SSF52540">
    <property type="entry name" value="P-loop containing nucleoside triphosphate hydrolases"/>
    <property type="match status" value="1"/>
</dbReference>
<dbReference type="RefSeq" id="WP_318799013.1">
    <property type="nucleotide sequence ID" value="NZ_JARUJP010000027.1"/>
</dbReference>
<dbReference type="SUPFAM" id="SSF160246">
    <property type="entry name" value="EspE N-terminal domain-like"/>
    <property type="match status" value="1"/>
</dbReference>
<keyword evidence="6" id="KW-1185">Reference proteome</keyword>
<evidence type="ECO:0000313" key="5">
    <source>
        <dbReference type="EMBL" id="MDW8802739.1"/>
    </source>
</evidence>
<proteinExistence type="inferred from homology"/>
<dbReference type="Pfam" id="PF05157">
    <property type="entry name" value="MshEN"/>
    <property type="match status" value="1"/>
</dbReference>
<dbReference type="CDD" id="cd01129">
    <property type="entry name" value="PulE-GspE-like"/>
    <property type="match status" value="1"/>
</dbReference>
<dbReference type="InterPro" id="IPR003593">
    <property type="entry name" value="AAA+_ATPase"/>
</dbReference>
<dbReference type="SMART" id="SM00382">
    <property type="entry name" value="AAA"/>
    <property type="match status" value="1"/>
</dbReference>
<comment type="caution">
    <text evidence="5">The sequence shown here is derived from an EMBL/GenBank/DDBJ whole genome shotgun (WGS) entry which is preliminary data.</text>
</comment>
<dbReference type="InterPro" id="IPR007831">
    <property type="entry name" value="T2SS_GspE_N"/>
</dbReference>
<dbReference type="Gene3D" id="3.40.50.300">
    <property type="entry name" value="P-loop containing nucleotide triphosphate hydrolases"/>
    <property type="match status" value="1"/>
</dbReference>
<comment type="similarity">
    <text evidence="1">Belongs to the GSP E family.</text>
</comment>
<evidence type="ECO:0000259" key="4">
    <source>
        <dbReference type="PROSITE" id="PS00662"/>
    </source>
</evidence>
<feature type="domain" description="Bacterial type II secretion system protein E" evidence="4">
    <location>
        <begin position="377"/>
        <end position="391"/>
    </location>
</feature>
<evidence type="ECO:0000256" key="2">
    <source>
        <dbReference type="ARBA" id="ARBA00022741"/>
    </source>
</evidence>
<dbReference type="EMBL" id="JARUJP010000027">
    <property type="protein sequence ID" value="MDW8802739.1"/>
    <property type="molecule type" value="Genomic_DNA"/>
</dbReference>
<dbReference type="InterPro" id="IPR027417">
    <property type="entry name" value="P-loop_NTPase"/>
</dbReference>
<accession>A0ABU4JXY6</accession>
<evidence type="ECO:0000256" key="1">
    <source>
        <dbReference type="ARBA" id="ARBA00006611"/>
    </source>
</evidence>
<organism evidence="5 6">
    <name type="scientific">Clostridium tanneri</name>
    <dbReference type="NCBI Taxonomy" id="3037988"/>
    <lineage>
        <taxon>Bacteria</taxon>
        <taxon>Bacillati</taxon>
        <taxon>Bacillota</taxon>
        <taxon>Clostridia</taxon>
        <taxon>Eubacteriales</taxon>
        <taxon>Clostridiaceae</taxon>
        <taxon>Clostridium</taxon>
    </lineage>
</organism>
<name>A0ABU4JXY6_9CLOT</name>
<dbReference type="PROSITE" id="PS00662">
    <property type="entry name" value="T2SP_E"/>
    <property type="match status" value="1"/>
</dbReference>
<dbReference type="PANTHER" id="PTHR30258:SF1">
    <property type="entry name" value="PROTEIN TRANSPORT PROTEIN HOFB HOMOLOG"/>
    <property type="match status" value="1"/>
</dbReference>
<keyword evidence="2" id="KW-0547">Nucleotide-binding</keyword>
<protein>
    <submittedName>
        <fullName evidence="5">ATPase, T2SS/T4P/T4SS family</fullName>
    </submittedName>
</protein>
<gene>
    <name evidence="5" type="ORF">P8V03_16455</name>
</gene>
<reference evidence="5 6" key="1">
    <citation type="submission" date="2023-04" db="EMBL/GenBank/DDBJ databases">
        <title>Clostridium tannerae sp. nov., isolated from the fecal material of an alpaca.</title>
        <authorList>
            <person name="Miller S."/>
            <person name="Hendry M."/>
            <person name="King J."/>
            <person name="Sankaranarayanan K."/>
            <person name="Lawson P.A."/>
        </authorList>
    </citation>
    <scope>NUCLEOTIDE SEQUENCE [LARGE SCALE GENOMIC DNA]</scope>
    <source>
        <strain evidence="5 6">A1-XYC3</strain>
    </source>
</reference>
<evidence type="ECO:0000256" key="3">
    <source>
        <dbReference type="ARBA" id="ARBA00022840"/>
    </source>
</evidence>
<dbReference type="InterPro" id="IPR037257">
    <property type="entry name" value="T2SS_E_N_sf"/>
</dbReference>
<keyword evidence="3" id="KW-0067">ATP-binding</keyword>
<dbReference type="Pfam" id="PF00437">
    <property type="entry name" value="T2SSE"/>
    <property type="match status" value="1"/>
</dbReference>
<sequence>MAKVRKRLGEILIDSGLVTEDVLNKALIIQKQKGEKLGELLVNEGFVTEEQIVEAVKRQLSIQSINLDNITIKQEIIDIIPESMARKHEILPVDIINGQLLVVMSDPLNYFAIEDIRVATGYVTRVAIALRKSIIENIERYYGKNRAQEAANDYGKVYGYKNTVSQEEVEDEAAAPIIKFINTILENAIINNASDIHIEPDETEMRVRFRVDGVLREIMKINIGMLDPVVSRLKIMAGLNIAEKRIPQDGRINFRAKQKNIDLRISLAPTMFGEKVVMRLLDKTNFSLSLEKAGIEKEDLLKLKRIMSKPYGIILVSGPTGSGKTTSLYSMLSILNDVSKNIITIEDPVEYYFKGINQMQVNNKIGFDFAAGLRSILRQDPDIILVGEIRDEETAEISIRAALTGHLVLSTIHTNNAIGTITRLEDMGMAPFLLSSTVIGIVAQRLIRKICPNCIEEYVSDEREMKILGLSNQILLKRGTGCSLCNNTGYKGRTGIFEIVEIDREIRLLIDNKQPESIIESKLKENGTRLLREACVSKVIGGITTTEEMLRVTYGY</sequence>
<dbReference type="Gene3D" id="3.30.450.90">
    <property type="match status" value="1"/>
</dbReference>
<dbReference type="InterPro" id="IPR001482">
    <property type="entry name" value="T2SS/T4SS_dom"/>
</dbReference>
<evidence type="ECO:0000313" key="6">
    <source>
        <dbReference type="Proteomes" id="UP001281656"/>
    </source>
</evidence>